<dbReference type="InterPro" id="IPR015422">
    <property type="entry name" value="PyrdxlP-dep_Trfase_small"/>
</dbReference>
<keyword evidence="3 4" id="KW-0663">Pyridoxal phosphate</keyword>
<dbReference type="InterPro" id="IPR015421">
    <property type="entry name" value="PyrdxlP-dep_Trfase_major"/>
</dbReference>
<proteinExistence type="inferred from homology"/>
<comment type="similarity">
    <text evidence="2 4">Belongs to the trans-sulfuration enzymes family.</text>
</comment>
<dbReference type="EC" id="2.5.1.48" evidence="5"/>
<keyword evidence="5" id="KW-0808">Transferase</keyword>
<dbReference type="Proteomes" id="UP001195422">
    <property type="component" value="Unassembled WGS sequence"/>
</dbReference>
<dbReference type="Gene3D" id="3.40.640.10">
    <property type="entry name" value="Type I PLP-dependent aspartate aminotransferase-like (Major domain)"/>
    <property type="match status" value="1"/>
</dbReference>
<dbReference type="CDD" id="cd00614">
    <property type="entry name" value="CGS_like"/>
    <property type="match status" value="1"/>
</dbReference>
<evidence type="ECO:0000256" key="3">
    <source>
        <dbReference type="ARBA" id="ARBA00022898"/>
    </source>
</evidence>
<reference evidence="5 6" key="1">
    <citation type="submission" date="2021-03" db="EMBL/GenBank/DDBJ databases">
        <title>Sequencing the genomes of 1000 actinobacteria strains.</title>
        <authorList>
            <person name="Klenk H.-P."/>
        </authorList>
    </citation>
    <scope>NUCLEOTIDE SEQUENCE [LARGE SCALE GENOMIC DNA]</scope>
    <source>
        <strain evidence="5 6">DSM 20168</strain>
    </source>
</reference>
<dbReference type="Gene3D" id="3.90.1150.10">
    <property type="entry name" value="Aspartate Aminotransferase, domain 1"/>
    <property type="match status" value="1"/>
</dbReference>
<sequence>MSGFNTLAVHAGQEKDPHTGAVIPPIYQTSTFIQDGINVLRAGHEYSRGSNPTRNGFEAQLTALEGGAAGFSFASGIAAEDALLRALLAPGDHIVLGADGYGGTNRLITRLHHKWGITASAVDITNLDAVRAALRPNTALLWVETPSNPLLGIADLAGWAAIAAEHGALLVVDNTFATPYLQRPLDFGAHAVVHSTTKYIGGHSDVLGGAVIVADHLHRGQSLAEAVGYQQFAGGAVSGPQDSYLAARGLKTLGLRMERHCATASTLAGWLDDRPEVARVYYPGLESHPGHELAKRQQRGFGGILSLQLADESAARAFAESMEYFQLSVSLGGVESLVCYPREMTHASLIGTPLEIPANLVRLSVGIEEPEDLIADLELGLAAAEKASGAGSIQHRSLATA</sequence>
<dbReference type="NCBIfam" id="NF005871">
    <property type="entry name" value="PRK07811.1"/>
    <property type="match status" value="1"/>
</dbReference>
<dbReference type="PANTHER" id="PTHR11808">
    <property type="entry name" value="TRANS-SULFURATION ENZYME FAMILY MEMBER"/>
    <property type="match status" value="1"/>
</dbReference>
<gene>
    <name evidence="5" type="ORF">JOF39_001678</name>
</gene>
<evidence type="ECO:0000256" key="1">
    <source>
        <dbReference type="ARBA" id="ARBA00001933"/>
    </source>
</evidence>
<dbReference type="EMBL" id="JAGIOJ010000001">
    <property type="protein sequence ID" value="MBP2398597.1"/>
    <property type="molecule type" value="Genomic_DNA"/>
</dbReference>
<dbReference type="InterPro" id="IPR015424">
    <property type="entry name" value="PyrdxlP-dep_Trfase"/>
</dbReference>
<comment type="cofactor">
    <cofactor evidence="1 4">
        <name>pyridoxal 5'-phosphate</name>
        <dbReference type="ChEBI" id="CHEBI:597326"/>
    </cofactor>
</comment>
<organism evidence="5 6">
    <name type="scientific">Glutamicibacter protophormiae</name>
    <name type="common">Brevibacterium protophormiae</name>
    <dbReference type="NCBI Taxonomy" id="37930"/>
    <lineage>
        <taxon>Bacteria</taxon>
        <taxon>Bacillati</taxon>
        <taxon>Actinomycetota</taxon>
        <taxon>Actinomycetes</taxon>
        <taxon>Micrococcales</taxon>
        <taxon>Micrococcaceae</taxon>
        <taxon>Glutamicibacter</taxon>
    </lineage>
</organism>
<dbReference type="RefSeq" id="WP_188947394.1">
    <property type="nucleotide sequence ID" value="NZ_BMPH01000003.1"/>
</dbReference>
<dbReference type="InterPro" id="IPR000277">
    <property type="entry name" value="Cys/Met-Metab_PyrdxlP-dep_enz"/>
</dbReference>
<evidence type="ECO:0000256" key="2">
    <source>
        <dbReference type="ARBA" id="ARBA00009077"/>
    </source>
</evidence>
<evidence type="ECO:0000313" key="6">
    <source>
        <dbReference type="Proteomes" id="UP001195422"/>
    </source>
</evidence>
<keyword evidence="6" id="KW-1185">Reference proteome</keyword>
<name>A0ABS4XQ15_GLUPR</name>
<accession>A0ABS4XQ15</accession>
<dbReference type="GO" id="GO:0003962">
    <property type="term" value="F:cystathionine gamma-synthase activity"/>
    <property type="evidence" value="ECO:0007669"/>
    <property type="project" value="UniProtKB-EC"/>
</dbReference>
<evidence type="ECO:0000313" key="5">
    <source>
        <dbReference type="EMBL" id="MBP2398597.1"/>
    </source>
</evidence>
<evidence type="ECO:0000256" key="4">
    <source>
        <dbReference type="RuleBase" id="RU362118"/>
    </source>
</evidence>
<protein>
    <submittedName>
        <fullName evidence="5">Cystathionine gamma-synthase</fullName>
        <ecNumber evidence="5">2.5.1.48</ecNumber>
    </submittedName>
</protein>
<dbReference type="PANTHER" id="PTHR11808:SF15">
    <property type="entry name" value="CYSTATHIONINE GAMMA-LYASE"/>
    <property type="match status" value="1"/>
</dbReference>
<dbReference type="SUPFAM" id="SSF53383">
    <property type="entry name" value="PLP-dependent transferases"/>
    <property type="match status" value="1"/>
</dbReference>
<comment type="caution">
    <text evidence="5">The sequence shown here is derived from an EMBL/GenBank/DDBJ whole genome shotgun (WGS) entry which is preliminary data.</text>
</comment>
<dbReference type="Pfam" id="PF01053">
    <property type="entry name" value="Cys_Met_Meta_PP"/>
    <property type="match status" value="1"/>
</dbReference>
<dbReference type="PIRSF" id="PIRSF001434">
    <property type="entry name" value="CGS"/>
    <property type="match status" value="1"/>
</dbReference>